<evidence type="ECO:0000259" key="3">
    <source>
        <dbReference type="Pfam" id="PF22725"/>
    </source>
</evidence>
<dbReference type="Pfam" id="PF01408">
    <property type="entry name" value="GFO_IDH_MocA"/>
    <property type="match status" value="1"/>
</dbReference>
<dbReference type="InterPro" id="IPR055170">
    <property type="entry name" value="GFO_IDH_MocA-like_dom"/>
</dbReference>
<dbReference type="PANTHER" id="PTHR43377:SF8">
    <property type="entry name" value="BLR3664 PROTEIN"/>
    <property type="match status" value="1"/>
</dbReference>
<dbReference type="EMBL" id="BMLQ01000011">
    <property type="protein sequence ID" value="GGO49067.1"/>
    <property type="molecule type" value="Genomic_DNA"/>
</dbReference>
<dbReference type="InterPro" id="IPR051450">
    <property type="entry name" value="Gfo/Idh/MocA_Oxidoreductases"/>
</dbReference>
<name>A0ABQ2MBL1_9MICC</name>
<dbReference type="Gene3D" id="3.30.360.10">
    <property type="entry name" value="Dihydrodipicolinate Reductase, domain 2"/>
    <property type="match status" value="1"/>
</dbReference>
<gene>
    <name evidence="4" type="ORF">GCM10010977_30090</name>
</gene>
<sequence length="347" mass="36291">MTTDIRIGLVGAGLIGREHAKYCGIANGVELAGIADPSPESAETAQMYGVSHFTDYGAMFRSGDVQAVIAAVPNAMHTDVALAAMAAGLPVLVEKPLAESLEAGQRIVDESAQTGVPVLVGHQRRYAPDIAAAKAFIDEGGVGEVVSVAILSTWRKNEEYFQAPWRTAPGAGPVLINLIHDIDAIRHLVGDIESVVSLGSSTARGFQIADTVGAVMRFANGAIGTALASDAAVSPWCWDLTSGYGAYFPDPPAGDVYFISGTEASISLPSLTVSRHDGNPHWQVPLKQSILPRVEANPYVTQLQHFGAVARKEATPLITAADALQSLQVALSIDSSSDVPASRKAAL</sequence>
<evidence type="ECO:0000256" key="1">
    <source>
        <dbReference type="ARBA" id="ARBA00023027"/>
    </source>
</evidence>
<protein>
    <submittedName>
        <fullName evidence="4">Oxidoreductase</fullName>
    </submittedName>
</protein>
<dbReference type="SUPFAM" id="SSF55347">
    <property type="entry name" value="Glyceraldehyde-3-phosphate dehydrogenase-like, C-terminal domain"/>
    <property type="match status" value="1"/>
</dbReference>
<reference evidence="5" key="1">
    <citation type="journal article" date="2019" name="Int. J. Syst. Evol. Microbiol.">
        <title>The Global Catalogue of Microorganisms (GCM) 10K type strain sequencing project: providing services to taxonomists for standard genome sequencing and annotation.</title>
        <authorList>
            <consortium name="The Broad Institute Genomics Platform"/>
            <consortium name="The Broad Institute Genome Sequencing Center for Infectious Disease"/>
            <person name="Wu L."/>
            <person name="Ma J."/>
        </authorList>
    </citation>
    <scope>NUCLEOTIDE SEQUENCE [LARGE SCALE GENOMIC DNA]</scope>
    <source>
        <strain evidence="5">CGMCC 1.7064</strain>
    </source>
</reference>
<dbReference type="Gene3D" id="3.40.50.720">
    <property type="entry name" value="NAD(P)-binding Rossmann-like Domain"/>
    <property type="match status" value="1"/>
</dbReference>
<dbReference type="PANTHER" id="PTHR43377">
    <property type="entry name" value="BILIVERDIN REDUCTASE A"/>
    <property type="match status" value="1"/>
</dbReference>
<evidence type="ECO:0000259" key="2">
    <source>
        <dbReference type="Pfam" id="PF01408"/>
    </source>
</evidence>
<dbReference type="RefSeq" id="WP_188806921.1">
    <property type="nucleotide sequence ID" value="NZ_BAAAOU010000015.1"/>
</dbReference>
<dbReference type="Proteomes" id="UP000642509">
    <property type="component" value="Unassembled WGS sequence"/>
</dbReference>
<feature type="domain" description="Gfo/Idh/MocA-like oxidoreductase N-terminal" evidence="2">
    <location>
        <begin position="5"/>
        <end position="122"/>
    </location>
</feature>
<proteinExistence type="predicted"/>
<evidence type="ECO:0000313" key="4">
    <source>
        <dbReference type="EMBL" id="GGO49067.1"/>
    </source>
</evidence>
<dbReference type="InterPro" id="IPR036291">
    <property type="entry name" value="NAD(P)-bd_dom_sf"/>
</dbReference>
<dbReference type="InterPro" id="IPR000683">
    <property type="entry name" value="Gfo/Idh/MocA-like_OxRdtase_N"/>
</dbReference>
<keyword evidence="5" id="KW-1185">Reference proteome</keyword>
<evidence type="ECO:0000313" key="5">
    <source>
        <dbReference type="Proteomes" id="UP000642509"/>
    </source>
</evidence>
<comment type="caution">
    <text evidence="4">The sequence shown here is derived from an EMBL/GenBank/DDBJ whole genome shotgun (WGS) entry which is preliminary data.</text>
</comment>
<dbReference type="Pfam" id="PF22725">
    <property type="entry name" value="GFO_IDH_MocA_C3"/>
    <property type="match status" value="1"/>
</dbReference>
<accession>A0ABQ2MBL1</accession>
<dbReference type="SUPFAM" id="SSF51735">
    <property type="entry name" value="NAD(P)-binding Rossmann-fold domains"/>
    <property type="match status" value="1"/>
</dbReference>
<feature type="domain" description="GFO/IDH/MocA-like oxidoreductase" evidence="3">
    <location>
        <begin position="131"/>
        <end position="263"/>
    </location>
</feature>
<organism evidence="4 5">
    <name type="scientific">Citricoccus zhacaiensis</name>
    <dbReference type="NCBI Taxonomy" id="489142"/>
    <lineage>
        <taxon>Bacteria</taxon>
        <taxon>Bacillati</taxon>
        <taxon>Actinomycetota</taxon>
        <taxon>Actinomycetes</taxon>
        <taxon>Micrococcales</taxon>
        <taxon>Micrococcaceae</taxon>
        <taxon>Citricoccus</taxon>
    </lineage>
</organism>
<keyword evidence="1" id="KW-0520">NAD</keyword>